<comment type="caution">
    <text evidence="5">The sequence shown here is derived from an EMBL/GenBank/DDBJ whole genome shotgun (WGS) entry which is preliminary data.</text>
</comment>
<accession>A0A9D4Z9H0</accession>
<gene>
    <name evidence="5" type="ORF">GOP47_0019263</name>
</gene>
<sequence>MTDSRADDRVAAEASAAAQDEGTRDGDSDAGQRNPDVNDRGQEEASSVAKDEAKDLVASDNYSDSGKRKPDVDVLAKGIASVLGPVMNNFDGGVEGVLKSQSVLASSIDRLTRELDKLLEDVPHPYATHHATRLSGIRKRVITLNTSLRIIQKRMEMIQRLLAGYASKASTSSQDSSKFQSTSNDVALTEVSPSEVSCPSANSRSNDDSGNLPLGGREDVSLQEQGGSTEDSKDDLVVSPDKEVFTEQELGGASIARDEVGEADVKGN</sequence>
<protein>
    <recommendedName>
        <fullName evidence="3">Biogenesis of lysosome-related organelles complex 1 subunit 7</fullName>
    </recommendedName>
</protein>
<evidence type="ECO:0000313" key="6">
    <source>
        <dbReference type="Proteomes" id="UP000886520"/>
    </source>
</evidence>
<keyword evidence="6" id="KW-1185">Reference proteome</keyword>
<evidence type="ECO:0000256" key="4">
    <source>
        <dbReference type="SAM" id="MobiDB-lite"/>
    </source>
</evidence>
<comment type="similarity">
    <text evidence="1">Belongs to the SNAPIN family.</text>
</comment>
<feature type="region of interest" description="Disordered" evidence="4">
    <location>
        <begin position="1"/>
        <end position="70"/>
    </location>
</feature>
<feature type="compositionally biased region" description="Basic and acidic residues" evidence="4">
    <location>
        <begin position="1"/>
        <end position="11"/>
    </location>
</feature>
<feature type="compositionally biased region" description="Low complexity" evidence="4">
    <location>
        <begin position="172"/>
        <end position="183"/>
    </location>
</feature>
<name>A0A9D4Z9H0_ADICA</name>
<evidence type="ECO:0000313" key="5">
    <source>
        <dbReference type="EMBL" id="KAI5066639.1"/>
    </source>
</evidence>
<dbReference type="InterPro" id="IPR028119">
    <property type="entry name" value="Snapin/Pallidin/Snn1"/>
</dbReference>
<organism evidence="5 6">
    <name type="scientific">Adiantum capillus-veneris</name>
    <name type="common">Maidenhair fern</name>
    <dbReference type="NCBI Taxonomy" id="13818"/>
    <lineage>
        <taxon>Eukaryota</taxon>
        <taxon>Viridiplantae</taxon>
        <taxon>Streptophyta</taxon>
        <taxon>Embryophyta</taxon>
        <taxon>Tracheophyta</taxon>
        <taxon>Polypodiopsida</taxon>
        <taxon>Polypodiidae</taxon>
        <taxon>Polypodiales</taxon>
        <taxon>Pteridineae</taxon>
        <taxon>Pteridaceae</taxon>
        <taxon>Vittarioideae</taxon>
        <taxon>Adiantum</taxon>
    </lineage>
</organism>
<feature type="compositionally biased region" description="Basic and acidic residues" evidence="4">
    <location>
        <begin position="36"/>
        <end position="57"/>
    </location>
</feature>
<dbReference type="GO" id="GO:0000149">
    <property type="term" value="F:SNARE binding"/>
    <property type="evidence" value="ECO:0007669"/>
    <property type="project" value="TreeGrafter"/>
</dbReference>
<dbReference type="PANTHER" id="PTHR31305:SF2">
    <property type="entry name" value="SNARE-ASSOCIATED PROTEIN SNAPIN"/>
    <property type="match status" value="1"/>
</dbReference>
<dbReference type="EMBL" id="JABFUD020000018">
    <property type="protein sequence ID" value="KAI5066639.1"/>
    <property type="molecule type" value="Genomic_DNA"/>
</dbReference>
<evidence type="ECO:0000256" key="2">
    <source>
        <dbReference type="ARBA" id="ARBA00023054"/>
    </source>
</evidence>
<dbReference type="GO" id="GO:0008333">
    <property type="term" value="P:endosome to lysosome transport"/>
    <property type="evidence" value="ECO:0007669"/>
    <property type="project" value="TreeGrafter"/>
</dbReference>
<feature type="compositionally biased region" description="Basic and acidic residues" evidence="4">
    <location>
        <begin position="256"/>
        <end position="268"/>
    </location>
</feature>
<dbReference type="OrthoDB" id="5399166at2759"/>
<evidence type="ECO:0000256" key="3">
    <source>
        <dbReference type="ARBA" id="ARBA00033330"/>
    </source>
</evidence>
<dbReference type="AlphaFoldDB" id="A0A9D4Z9H0"/>
<dbReference type="GO" id="GO:0031083">
    <property type="term" value="C:BLOC-1 complex"/>
    <property type="evidence" value="ECO:0007669"/>
    <property type="project" value="InterPro"/>
</dbReference>
<dbReference type="Proteomes" id="UP000886520">
    <property type="component" value="Chromosome 18"/>
</dbReference>
<dbReference type="GO" id="GO:0006886">
    <property type="term" value="P:intracellular protein transport"/>
    <property type="evidence" value="ECO:0007669"/>
    <property type="project" value="InterPro"/>
</dbReference>
<dbReference type="PANTHER" id="PTHR31305">
    <property type="entry name" value="SNARE-ASSOCIATED PROTEIN SNAPIN"/>
    <property type="match status" value="1"/>
</dbReference>
<dbReference type="Pfam" id="PF14712">
    <property type="entry name" value="Snapin_Pallidin"/>
    <property type="match status" value="1"/>
</dbReference>
<dbReference type="GO" id="GO:0099078">
    <property type="term" value="C:BORC complex"/>
    <property type="evidence" value="ECO:0007669"/>
    <property type="project" value="TreeGrafter"/>
</dbReference>
<evidence type="ECO:0000256" key="1">
    <source>
        <dbReference type="ARBA" id="ARBA00006111"/>
    </source>
</evidence>
<dbReference type="GO" id="GO:0032418">
    <property type="term" value="P:lysosome localization"/>
    <property type="evidence" value="ECO:0007669"/>
    <property type="project" value="TreeGrafter"/>
</dbReference>
<dbReference type="InterPro" id="IPR017246">
    <property type="entry name" value="Snapin"/>
</dbReference>
<feature type="compositionally biased region" description="Polar residues" evidence="4">
    <location>
        <begin position="191"/>
        <end position="204"/>
    </location>
</feature>
<dbReference type="GO" id="GO:0007040">
    <property type="term" value="P:lysosome organization"/>
    <property type="evidence" value="ECO:0007669"/>
    <property type="project" value="TreeGrafter"/>
</dbReference>
<feature type="region of interest" description="Disordered" evidence="4">
    <location>
        <begin position="172"/>
        <end position="268"/>
    </location>
</feature>
<reference evidence="5" key="1">
    <citation type="submission" date="2021-01" db="EMBL/GenBank/DDBJ databases">
        <title>Adiantum capillus-veneris genome.</title>
        <authorList>
            <person name="Fang Y."/>
            <person name="Liao Q."/>
        </authorList>
    </citation>
    <scope>NUCLEOTIDE SEQUENCE</scope>
    <source>
        <strain evidence="5">H3</strain>
        <tissue evidence="5">Leaf</tissue>
    </source>
</reference>
<feature type="compositionally biased region" description="Basic and acidic residues" evidence="4">
    <location>
        <begin position="230"/>
        <end position="245"/>
    </location>
</feature>
<proteinExistence type="inferred from homology"/>
<keyword evidence="2" id="KW-0175">Coiled coil</keyword>